<accession>A0A3Q0J9R5</accession>
<organism evidence="1 2">
    <name type="scientific">Diaphorina citri</name>
    <name type="common">Asian citrus psyllid</name>
    <dbReference type="NCBI Taxonomy" id="121845"/>
    <lineage>
        <taxon>Eukaryota</taxon>
        <taxon>Metazoa</taxon>
        <taxon>Ecdysozoa</taxon>
        <taxon>Arthropoda</taxon>
        <taxon>Hexapoda</taxon>
        <taxon>Insecta</taxon>
        <taxon>Pterygota</taxon>
        <taxon>Neoptera</taxon>
        <taxon>Paraneoptera</taxon>
        <taxon>Hemiptera</taxon>
        <taxon>Sternorrhyncha</taxon>
        <taxon>Psylloidea</taxon>
        <taxon>Psyllidae</taxon>
        <taxon>Diaphorininae</taxon>
        <taxon>Diaphorina</taxon>
    </lineage>
</organism>
<dbReference type="AlphaFoldDB" id="A0A3Q0J9R5"/>
<proteinExistence type="predicted"/>
<gene>
    <name evidence="2" type="primary">LOC103514776</name>
</gene>
<keyword evidence="1" id="KW-1185">Reference proteome</keyword>
<dbReference type="KEGG" id="dci:103514776"/>
<dbReference type="Proteomes" id="UP000079169">
    <property type="component" value="Unplaced"/>
</dbReference>
<sequence>MSNTSEAMLNNCFKRSLEKVPLNFAKEMVESHPNNKHFRLWYHGRQRSAEMLENTTVLSTWAEGSVDEDNIMDKIHADLKTSGVSSADVNALKELVNMCEGMDKAKVLVYISGHLAVASVELRKVNSAIDLGSLIKYKYCLRDLFNLFRDFSSMLEYFSMFLSSSVSHFVPPFF</sequence>
<protein>
    <submittedName>
        <fullName evidence="2">Uncharacterized protein LOC103514776</fullName>
    </submittedName>
</protein>
<dbReference type="GeneID" id="103514776"/>
<evidence type="ECO:0000313" key="2">
    <source>
        <dbReference type="RefSeq" id="XP_026683460.1"/>
    </source>
</evidence>
<dbReference type="RefSeq" id="XP_026683460.1">
    <property type="nucleotide sequence ID" value="XM_026827659.1"/>
</dbReference>
<reference evidence="2" key="1">
    <citation type="submission" date="2025-08" db="UniProtKB">
        <authorList>
            <consortium name="RefSeq"/>
        </authorList>
    </citation>
    <scope>IDENTIFICATION</scope>
</reference>
<evidence type="ECO:0000313" key="1">
    <source>
        <dbReference type="Proteomes" id="UP000079169"/>
    </source>
</evidence>
<dbReference type="PaxDb" id="121845-A0A3Q0J9R5"/>
<name>A0A3Q0J9R5_DIACI</name>